<dbReference type="Gene3D" id="3.90.550.10">
    <property type="entry name" value="Spore Coat Polysaccharide Biosynthesis Protein SpsA, Chain A"/>
    <property type="match status" value="1"/>
</dbReference>
<evidence type="ECO:0000256" key="3">
    <source>
        <dbReference type="ARBA" id="ARBA00022679"/>
    </source>
</evidence>
<dbReference type="InterPro" id="IPR029044">
    <property type="entry name" value="Nucleotide-diphossugar_trans"/>
</dbReference>
<dbReference type="PANTHER" id="PTHR43630:SF1">
    <property type="entry name" value="POLY-BETA-1,6-N-ACETYL-D-GLUCOSAMINE SYNTHASE"/>
    <property type="match status" value="1"/>
</dbReference>
<keyword evidence="2" id="KW-0328">Glycosyltransferase</keyword>
<keyword evidence="3 6" id="KW-0808">Transferase</keyword>
<sequence length="464" mass="53144">MKQIMLWFSWFVSYYVLVLNTIYAILILISLFGIVSYWKNKIKGRIVEIVSSDFAPPVSLLVPAYNEEETIAKSVKSFLQIDYPEYEVVVINDGSKDGTLDVLKSEFELYIVDRKFRKVLPTKDIKAIYYSKKYSNLIVIDKENGGKSDALNAGINVCTYPYICSLDADSILERDSIAKVMQPFFDNPDEVVATTGIVRIVNGCKLDTFGNIQELHLPKSAIAKFQIIEYLRAFLGARKGLSMIGSLVIASGAFAAFNKNAIIKVGGFSHRTVGEDMEVVVKLRKNSYKEGGHGKVEFVPDPIVWTQCPESIKDLSKQRRRWQRGLCQVLFMHKDLLFNPRYRMLGLFAMPYQFVFELLGPFVEIMGYIFIPFAYFTHIINLEVALFFFAVEILYGIVISILAVLLGEFSERKYKEWREFGLLVLFAILENFGYRQMTVLFRIIGTFEAMLNKKGWAKPERKKL</sequence>
<dbReference type="InterPro" id="IPR001173">
    <property type="entry name" value="Glyco_trans_2-like"/>
</dbReference>
<evidence type="ECO:0000256" key="1">
    <source>
        <dbReference type="ARBA" id="ARBA00006739"/>
    </source>
</evidence>
<dbReference type="AlphaFoldDB" id="A0A7C5V136"/>
<evidence type="ECO:0000313" key="6">
    <source>
        <dbReference type="EMBL" id="HHS01530.1"/>
    </source>
</evidence>
<organism evidence="6">
    <name type="scientific">Caldicellulosiruptor owensensis</name>
    <dbReference type="NCBI Taxonomy" id="55205"/>
    <lineage>
        <taxon>Bacteria</taxon>
        <taxon>Bacillati</taxon>
        <taxon>Bacillota</taxon>
        <taxon>Bacillota incertae sedis</taxon>
        <taxon>Caldicellulosiruptorales</taxon>
        <taxon>Caldicellulosiruptoraceae</taxon>
        <taxon>Caldicellulosiruptor</taxon>
    </lineage>
</organism>
<keyword evidence="4" id="KW-0472">Membrane</keyword>
<evidence type="ECO:0000259" key="5">
    <source>
        <dbReference type="Pfam" id="PF00535"/>
    </source>
</evidence>
<reference evidence="6" key="1">
    <citation type="journal article" date="2020" name="mSystems">
        <title>Genome- and Community-Level Interaction Insights into Carbon Utilization and Element Cycling Functions of Hydrothermarchaeota in Hydrothermal Sediment.</title>
        <authorList>
            <person name="Zhou Z."/>
            <person name="Liu Y."/>
            <person name="Xu W."/>
            <person name="Pan J."/>
            <person name="Luo Z.H."/>
            <person name="Li M."/>
        </authorList>
    </citation>
    <scope>NUCLEOTIDE SEQUENCE [LARGE SCALE GENOMIC DNA]</scope>
    <source>
        <strain evidence="6">SpSt-102</strain>
    </source>
</reference>
<comment type="caution">
    <text evidence="6">The sequence shown here is derived from an EMBL/GenBank/DDBJ whole genome shotgun (WGS) entry which is preliminary data.</text>
</comment>
<gene>
    <name evidence="6" type="ORF">ENL71_03210</name>
</gene>
<dbReference type="PANTHER" id="PTHR43630">
    <property type="entry name" value="POLY-BETA-1,6-N-ACETYL-D-GLUCOSAMINE SYNTHASE"/>
    <property type="match status" value="1"/>
</dbReference>
<accession>A0A7C5V136</accession>
<name>A0A7C5V136_9FIRM</name>
<keyword evidence="4" id="KW-0812">Transmembrane</keyword>
<dbReference type="SUPFAM" id="SSF53448">
    <property type="entry name" value="Nucleotide-diphospho-sugar transferases"/>
    <property type="match status" value="1"/>
</dbReference>
<dbReference type="EMBL" id="DRUZ01000038">
    <property type="protein sequence ID" value="HHS01530.1"/>
    <property type="molecule type" value="Genomic_DNA"/>
</dbReference>
<feature type="transmembrane region" description="Helical" evidence="4">
    <location>
        <begin position="354"/>
        <end position="378"/>
    </location>
</feature>
<proteinExistence type="inferred from homology"/>
<comment type="similarity">
    <text evidence="1">Belongs to the glycosyltransferase 2 family.</text>
</comment>
<evidence type="ECO:0000256" key="4">
    <source>
        <dbReference type="SAM" id="Phobius"/>
    </source>
</evidence>
<keyword evidence="4" id="KW-1133">Transmembrane helix</keyword>
<dbReference type="GO" id="GO:0016757">
    <property type="term" value="F:glycosyltransferase activity"/>
    <property type="evidence" value="ECO:0007669"/>
    <property type="project" value="UniProtKB-KW"/>
</dbReference>
<dbReference type="CDD" id="cd06423">
    <property type="entry name" value="CESA_like"/>
    <property type="match status" value="1"/>
</dbReference>
<feature type="domain" description="Glycosyltransferase 2-like" evidence="5">
    <location>
        <begin position="59"/>
        <end position="199"/>
    </location>
</feature>
<protein>
    <submittedName>
        <fullName evidence="6">Glycosyltransferase family 2 protein</fullName>
    </submittedName>
</protein>
<evidence type="ECO:0000256" key="2">
    <source>
        <dbReference type="ARBA" id="ARBA00022676"/>
    </source>
</evidence>
<feature type="transmembrane region" description="Helical" evidence="4">
    <location>
        <begin position="384"/>
        <end position="406"/>
    </location>
</feature>
<feature type="transmembrane region" description="Helical" evidence="4">
    <location>
        <begin position="12"/>
        <end position="35"/>
    </location>
</feature>
<dbReference type="Pfam" id="PF00535">
    <property type="entry name" value="Glycos_transf_2"/>
    <property type="match status" value="1"/>
</dbReference>